<dbReference type="KEGG" id="kvl:KVU_1050"/>
<evidence type="ECO:0000313" key="1">
    <source>
        <dbReference type="EMBL" id="AEM40889.1"/>
    </source>
</evidence>
<dbReference type="Proteomes" id="UP000000692">
    <property type="component" value="Chromosome"/>
</dbReference>
<protein>
    <submittedName>
        <fullName evidence="1">Uncharacterized protein</fullName>
    </submittedName>
</protein>
<sequence length="41" mass="4315">MTWGTAGDECGNCSTYLPEARPAQGTVSWGAAGKRIEKQAD</sequence>
<evidence type="ECO:0000313" key="2">
    <source>
        <dbReference type="Proteomes" id="UP000000692"/>
    </source>
</evidence>
<dbReference type="EMBL" id="CP002018">
    <property type="protein sequence ID" value="AEM40889.1"/>
    <property type="molecule type" value="Genomic_DNA"/>
</dbReference>
<keyword evidence="2" id="KW-1185">Reference proteome</keyword>
<name>F9Y6E3_KETVW</name>
<accession>F9Y6E3</accession>
<organism evidence="1 2">
    <name type="scientific">Ketogulonicigenium vulgare (strain WSH-001)</name>
    <dbReference type="NCBI Taxonomy" id="759362"/>
    <lineage>
        <taxon>Bacteria</taxon>
        <taxon>Pseudomonadati</taxon>
        <taxon>Pseudomonadota</taxon>
        <taxon>Alphaproteobacteria</taxon>
        <taxon>Rhodobacterales</taxon>
        <taxon>Roseobacteraceae</taxon>
        <taxon>Ketogulonicigenium</taxon>
    </lineage>
</organism>
<proteinExistence type="predicted"/>
<dbReference type="AlphaFoldDB" id="F9Y6E3"/>
<gene>
    <name evidence="1" type="ordered locus">KVU_1050</name>
</gene>
<reference evidence="1 2" key="1">
    <citation type="journal article" date="2011" name="J. Bacteriol.">
        <title>Complete genome sequence of the industrial strain Ketogulonicigenium vulgare WSH-001.</title>
        <authorList>
            <person name="Liu L."/>
            <person name="Li Y."/>
            <person name="Zhang J."/>
            <person name="Zhou Z."/>
            <person name="Liu J."/>
            <person name="Li X."/>
            <person name="Zhou J."/>
            <person name="Du G."/>
            <person name="Wang L."/>
            <person name="Chen J."/>
        </authorList>
    </citation>
    <scope>NUCLEOTIDE SEQUENCE [LARGE SCALE GENOMIC DNA]</scope>
    <source>
        <strain evidence="1 2">WSH-001</strain>
    </source>
</reference>
<dbReference type="HOGENOM" id="CLU_3271359_0_0_5"/>